<accession>A0A931CPL1</accession>
<evidence type="ECO:0000256" key="7">
    <source>
        <dbReference type="ARBA" id="ARBA00022967"/>
    </source>
</evidence>
<dbReference type="GO" id="GO:0005524">
    <property type="term" value="F:ATP binding"/>
    <property type="evidence" value="ECO:0007669"/>
    <property type="project" value="UniProtKB-KW"/>
</dbReference>
<dbReference type="EC" id="7.2.2.11" evidence="11"/>
<evidence type="ECO:0000256" key="6">
    <source>
        <dbReference type="ARBA" id="ARBA00022840"/>
    </source>
</evidence>
<evidence type="ECO:0000259" key="14">
    <source>
        <dbReference type="PROSITE" id="PS50893"/>
    </source>
</evidence>
<evidence type="ECO:0000256" key="13">
    <source>
        <dbReference type="ARBA" id="ARBA00048610"/>
    </source>
</evidence>
<feature type="domain" description="ABC transporter" evidence="14">
    <location>
        <begin position="5"/>
        <end position="248"/>
    </location>
</feature>
<sequence>MRITIKKLTVQYTEDDHALLALDGVDLTLAPGRITALVGESGSGKTTLGKAIMGLLPDNAKVKGEIFLDQDNLLAFDEARMTPLRWAKAAMVFQNGAANLNPVHRLKDQVAEPLIQRGTPKKQALEMAQTRLTTMGLAPELADRYPHELSGGQVQRGLLAMGLILDPPLLILDEPTAALDAVTKSFVADVIQQCRAQNKSVLLITHDLDLAGALADEIAVLYLGQIMEHLPGRDLLEHPAHPYTLALARAFPTMDAVRDLGGIRGDAFYRMVHAHAADNGHTHVHTHVAAPDAFHQGGHAPPEGCLFQPRCTQAIPACSLGSVAMEITPDGDHRVRCLRGGIARALHFEQVAKSYGKVTALHPTDLTLMAGEVFCLVGETGSGKTTLAMIAAGAVFPDQGTRTFQGRDMDLWMKKEAASLATRIGIIYQNPAESVSHRLTVFEIVAEPLRIHKTVRDESALADRVKAALSDVRLSCAPEFLKRYPHELNMGAIQRVCLARALVHEPDLLVADEPTSALDPSVQAKVLKMLLTLQIEKGVTLLFVTHNIGLARKVADRIGVMSGGRIIETGPAARIINHPAHEYTRTLIRSAQGLIRPRAPVSSSV</sequence>
<evidence type="ECO:0000313" key="15">
    <source>
        <dbReference type="EMBL" id="MBG0778857.1"/>
    </source>
</evidence>
<keyword evidence="6 15" id="KW-0067">ATP-binding</keyword>
<dbReference type="Pfam" id="PF00005">
    <property type="entry name" value="ABC_tran"/>
    <property type="match status" value="2"/>
</dbReference>
<evidence type="ECO:0000256" key="11">
    <source>
        <dbReference type="ARBA" id="ARBA00039098"/>
    </source>
</evidence>
<comment type="similarity">
    <text evidence="2">Belongs to the ABC transporter superfamily.</text>
</comment>
<dbReference type="GO" id="GO:0016887">
    <property type="term" value="F:ATP hydrolysis activity"/>
    <property type="evidence" value="ECO:0007669"/>
    <property type="project" value="InterPro"/>
</dbReference>
<dbReference type="InterPro" id="IPR003593">
    <property type="entry name" value="AAA+_ATPase"/>
</dbReference>
<dbReference type="Pfam" id="PF08352">
    <property type="entry name" value="oligo_HPY"/>
    <property type="match status" value="3"/>
</dbReference>
<comment type="catalytic activity">
    <reaction evidence="13">
        <text>Ni(2+)(out) + ATP + H2O = Ni(2+)(in) + ADP + phosphate + H(+)</text>
        <dbReference type="Rhea" id="RHEA:15557"/>
        <dbReference type="ChEBI" id="CHEBI:15377"/>
        <dbReference type="ChEBI" id="CHEBI:15378"/>
        <dbReference type="ChEBI" id="CHEBI:30616"/>
        <dbReference type="ChEBI" id="CHEBI:43474"/>
        <dbReference type="ChEBI" id="CHEBI:49786"/>
        <dbReference type="ChEBI" id="CHEBI:456216"/>
        <dbReference type="EC" id="7.2.2.11"/>
    </reaction>
    <physiologicalReaction direction="left-to-right" evidence="13">
        <dbReference type="Rhea" id="RHEA:15558"/>
    </physiologicalReaction>
</comment>
<dbReference type="Gene3D" id="3.40.50.300">
    <property type="entry name" value="P-loop containing nucleotide triphosphate hydrolases"/>
    <property type="match status" value="2"/>
</dbReference>
<dbReference type="PANTHER" id="PTHR43297">
    <property type="entry name" value="OLIGOPEPTIDE TRANSPORT ATP-BINDING PROTEIN APPD"/>
    <property type="match status" value="1"/>
</dbReference>
<dbReference type="GO" id="GO:0015833">
    <property type="term" value="P:peptide transport"/>
    <property type="evidence" value="ECO:0007669"/>
    <property type="project" value="InterPro"/>
</dbReference>
<name>A0A931CPL1_9BACT</name>
<evidence type="ECO:0000256" key="8">
    <source>
        <dbReference type="ARBA" id="ARBA00023065"/>
    </source>
</evidence>
<evidence type="ECO:0000256" key="2">
    <source>
        <dbReference type="ARBA" id="ARBA00005417"/>
    </source>
</evidence>
<dbReference type="InterPro" id="IPR013563">
    <property type="entry name" value="Oligopep_ABC_C"/>
</dbReference>
<dbReference type="PROSITE" id="PS50893">
    <property type="entry name" value="ABC_TRANSPORTER_2"/>
    <property type="match status" value="2"/>
</dbReference>
<organism evidence="15 16">
    <name type="scientific">Desulfotignum balticum</name>
    <dbReference type="NCBI Taxonomy" id="115781"/>
    <lineage>
        <taxon>Bacteria</taxon>
        <taxon>Pseudomonadati</taxon>
        <taxon>Thermodesulfobacteriota</taxon>
        <taxon>Desulfobacteria</taxon>
        <taxon>Desulfobacterales</taxon>
        <taxon>Desulfobacteraceae</taxon>
        <taxon>Desulfotignum</taxon>
    </lineage>
</organism>
<dbReference type="SMART" id="SM00382">
    <property type="entry name" value="AAA"/>
    <property type="match status" value="2"/>
</dbReference>
<feature type="domain" description="ABC transporter" evidence="14">
    <location>
        <begin position="346"/>
        <end position="588"/>
    </location>
</feature>
<proteinExistence type="inferred from homology"/>
<reference evidence="15" key="1">
    <citation type="submission" date="2020-07" db="EMBL/GenBank/DDBJ databases">
        <title>Severe corrosion of carbon steel in oil field produced water can be linked to methanogenic archaea containing a special type of NiFe hydrogenase.</title>
        <authorList>
            <person name="Lahme S."/>
            <person name="Mand J."/>
            <person name="Longwell J."/>
            <person name="Smith R."/>
            <person name="Enning D."/>
        </authorList>
    </citation>
    <scope>NUCLEOTIDE SEQUENCE</scope>
    <source>
        <strain evidence="15">MIC098Bin6</strain>
    </source>
</reference>
<dbReference type="PANTHER" id="PTHR43297:SF13">
    <property type="entry name" value="NICKEL ABC TRANSPORTER, ATP-BINDING PROTEIN"/>
    <property type="match status" value="1"/>
</dbReference>
<gene>
    <name evidence="15" type="ORF">H0S81_02890</name>
</gene>
<dbReference type="GO" id="GO:0015413">
    <property type="term" value="F:ABC-type nickel transporter activity"/>
    <property type="evidence" value="ECO:0007669"/>
    <property type="project" value="UniProtKB-EC"/>
</dbReference>
<keyword evidence="7" id="KW-1278">Translocase</keyword>
<dbReference type="InterPro" id="IPR027417">
    <property type="entry name" value="P-loop_NTPase"/>
</dbReference>
<dbReference type="SUPFAM" id="SSF52540">
    <property type="entry name" value="P-loop containing nucleoside triphosphate hydrolases"/>
    <property type="match status" value="2"/>
</dbReference>
<evidence type="ECO:0000256" key="10">
    <source>
        <dbReference type="ARBA" id="ARBA00038669"/>
    </source>
</evidence>
<keyword evidence="3" id="KW-0813">Transport</keyword>
<dbReference type="InterPro" id="IPR003439">
    <property type="entry name" value="ABC_transporter-like_ATP-bd"/>
</dbReference>
<dbReference type="CDD" id="cd03257">
    <property type="entry name" value="ABC_NikE_OppD_transporters"/>
    <property type="match status" value="2"/>
</dbReference>
<comment type="caution">
    <text evidence="15">The sequence shown here is derived from an EMBL/GenBank/DDBJ whole genome shotgun (WGS) entry which is preliminary data.</text>
</comment>
<evidence type="ECO:0000256" key="3">
    <source>
        <dbReference type="ARBA" id="ARBA00022448"/>
    </source>
</evidence>
<keyword evidence="9" id="KW-0472">Membrane</keyword>
<comment type="subcellular location">
    <subcellularLocation>
        <location evidence="1">Cell inner membrane</location>
        <topology evidence="1">Peripheral membrane protein</topology>
    </subcellularLocation>
</comment>
<dbReference type="Proteomes" id="UP000706172">
    <property type="component" value="Unassembled WGS sequence"/>
</dbReference>
<dbReference type="GO" id="GO:0005886">
    <property type="term" value="C:plasma membrane"/>
    <property type="evidence" value="ECO:0007669"/>
    <property type="project" value="UniProtKB-SubCell"/>
</dbReference>
<evidence type="ECO:0000256" key="4">
    <source>
        <dbReference type="ARBA" id="ARBA00022475"/>
    </source>
</evidence>
<evidence type="ECO:0000256" key="9">
    <source>
        <dbReference type="ARBA" id="ARBA00023136"/>
    </source>
</evidence>
<keyword evidence="4" id="KW-1003">Cell membrane</keyword>
<evidence type="ECO:0000313" key="16">
    <source>
        <dbReference type="Proteomes" id="UP000706172"/>
    </source>
</evidence>
<evidence type="ECO:0000256" key="12">
    <source>
        <dbReference type="ARBA" id="ARBA00044143"/>
    </source>
</evidence>
<keyword evidence="8" id="KW-0406">Ion transport</keyword>
<evidence type="ECO:0000256" key="1">
    <source>
        <dbReference type="ARBA" id="ARBA00004417"/>
    </source>
</evidence>
<protein>
    <recommendedName>
        <fullName evidence="12">Nickel import system ATP-binding protein NikD</fullName>
        <ecNumber evidence="11">7.2.2.11</ecNumber>
    </recommendedName>
</protein>
<keyword evidence="5" id="KW-0547">Nucleotide-binding</keyword>
<dbReference type="EMBL" id="JACCQK010000126">
    <property type="protein sequence ID" value="MBG0778857.1"/>
    <property type="molecule type" value="Genomic_DNA"/>
</dbReference>
<dbReference type="InterPro" id="IPR050388">
    <property type="entry name" value="ABC_Ni/Peptide_Import"/>
</dbReference>
<evidence type="ECO:0000256" key="5">
    <source>
        <dbReference type="ARBA" id="ARBA00022741"/>
    </source>
</evidence>
<dbReference type="AlphaFoldDB" id="A0A931CPL1"/>
<comment type="subunit">
    <text evidence="10">The complex is composed of two ATP-binding proteins (NikD and NikE), two transmembrane proteins (NikB and NikC) and a solute-binding protein (NikA).</text>
</comment>